<reference evidence="1" key="1">
    <citation type="submission" date="2020-04" db="EMBL/GenBank/DDBJ databases">
        <authorList>
            <person name="Alioto T."/>
            <person name="Alioto T."/>
            <person name="Gomez Garrido J."/>
        </authorList>
    </citation>
    <scope>NUCLEOTIDE SEQUENCE</scope>
    <source>
        <strain evidence="1">A484AB</strain>
    </source>
</reference>
<dbReference type="GO" id="GO:0004748">
    <property type="term" value="F:ribonucleoside-diphosphate reductase activity, thioredoxin disulfide as acceptor"/>
    <property type="evidence" value="ECO:0007669"/>
    <property type="project" value="TreeGrafter"/>
</dbReference>
<dbReference type="AlphaFoldDB" id="A0A7D9JBP4"/>
<accession>A0A7D9JBP4</accession>
<feature type="non-terminal residue" evidence="1">
    <location>
        <position position="180"/>
    </location>
</feature>
<dbReference type="InterPro" id="IPR000358">
    <property type="entry name" value="RNR_small_fam"/>
</dbReference>
<comment type="caution">
    <text evidence="1">The sequence shown here is derived from an EMBL/GenBank/DDBJ whole genome shotgun (WGS) entry which is preliminary data.</text>
</comment>
<dbReference type="EMBL" id="CACRXK020014239">
    <property type="protein sequence ID" value="CAB4026512.1"/>
    <property type="molecule type" value="Genomic_DNA"/>
</dbReference>
<protein>
    <submittedName>
        <fullName evidence="1">Uncharacterized protein F54H12.2-like</fullName>
    </submittedName>
</protein>
<dbReference type="GO" id="GO:0009263">
    <property type="term" value="P:deoxyribonucleotide biosynthetic process"/>
    <property type="evidence" value="ECO:0007669"/>
    <property type="project" value="InterPro"/>
</dbReference>
<gene>
    <name evidence="1" type="ORF">PACLA_8A063585</name>
</gene>
<dbReference type="OrthoDB" id="5979489at2759"/>
<name>A0A7D9JBP4_PARCT</name>
<dbReference type="Proteomes" id="UP001152795">
    <property type="component" value="Unassembled WGS sequence"/>
</dbReference>
<evidence type="ECO:0000313" key="1">
    <source>
        <dbReference type="EMBL" id="CAB4026512.1"/>
    </source>
</evidence>
<organism evidence="1 2">
    <name type="scientific">Paramuricea clavata</name>
    <name type="common">Red gorgonian</name>
    <name type="synonym">Violescent sea-whip</name>
    <dbReference type="NCBI Taxonomy" id="317549"/>
    <lineage>
        <taxon>Eukaryota</taxon>
        <taxon>Metazoa</taxon>
        <taxon>Cnidaria</taxon>
        <taxon>Anthozoa</taxon>
        <taxon>Octocorallia</taxon>
        <taxon>Malacalcyonacea</taxon>
        <taxon>Plexauridae</taxon>
        <taxon>Paramuricea</taxon>
    </lineage>
</organism>
<proteinExistence type="predicted"/>
<keyword evidence="2" id="KW-1185">Reference proteome</keyword>
<dbReference type="PANTHER" id="PTHR23409">
    <property type="entry name" value="RIBONUCLEOSIDE-DIPHOSPHATE REDUCTASE SMALL CHAIN"/>
    <property type="match status" value="1"/>
</dbReference>
<evidence type="ECO:0000313" key="2">
    <source>
        <dbReference type="Proteomes" id="UP001152795"/>
    </source>
</evidence>
<dbReference type="GO" id="GO:0005829">
    <property type="term" value="C:cytosol"/>
    <property type="evidence" value="ECO:0007669"/>
    <property type="project" value="TreeGrafter"/>
</dbReference>
<sequence length="180" mass="19733">MEKGFWEDVDPITSLSSSDTIEFLSAANSGVYTDLASSYLYVKAKITTAAGGNVGADIQVGPSNLWMHALFSQVEVFLNNKLVTPSSTAFPYRAYIETILNFSKDAKDSHLTSALFYKDKAGKMDVVSPLAQDANVNTGLKQRHAYTRESKSVAMEGRLHSDLFAQDRYILGAVPIKIKL</sequence>
<dbReference type="PANTHER" id="PTHR23409:SF21">
    <property type="entry name" value="CAPSID PROTEIN"/>
    <property type="match status" value="1"/>
</dbReference>